<keyword evidence="1" id="KW-0472">Membrane</keyword>
<dbReference type="Pfam" id="PF13559">
    <property type="entry name" value="DUF4129"/>
    <property type="match status" value="1"/>
</dbReference>
<evidence type="ECO:0000256" key="1">
    <source>
        <dbReference type="SAM" id="Phobius"/>
    </source>
</evidence>
<dbReference type="Proteomes" id="UP000319627">
    <property type="component" value="Unassembled WGS sequence"/>
</dbReference>
<evidence type="ECO:0000259" key="2">
    <source>
        <dbReference type="SMART" id="SM00460"/>
    </source>
</evidence>
<dbReference type="PANTHER" id="PTHR42736">
    <property type="entry name" value="PROTEIN-GLUTAMINE GAMMA-GLUTAMYLTRANSFERASE"/>
    <property type="match status" value="1"/>
</dbReference>
<gene>
    <name evidence="3" type="ORF">LX59_00897</name>
</gene>
<accession>A0A562J123</accession>
<feature type="transmembrane region" description="Helical" evidence="1">
    <location>
        <begin position="106"/>
        <end position="124"/>
    </location>
</feature>
<comment type="caution">
    <text evidence="3">The sequence shown here is derived from an EMBL/GenBank/DDBJ whole genome shotgun (WGS) entry which is preliminary data.</text>
</comment>
<dbReference type="RefSeq" id="WP_144570625.1">
    <property type="nucleotide sequence ID" value="NZ_VLKG01000002.1"/>
</dbReference>
<dbReference type="InterPro" id="IPR025403">
    <property type="entry name" value="TgpA-like_C"/>
</dbReference>
<dbReference type="SMART" id="SM00460">
    <property type="entry name" value="TGc"/>
    <property type="match status" value="1"/>
</dbReference>
<keyword evidence="4" id="KW-1185">Reference proteome</keyword>
<keyword evidence="1" id="KW-0812">Transmembrane</keyword>
<feature type="transmembrane region" description="Helical" evidence="1">
    <location>
        <begin position="553"/>
        <end position="571"/>
    </location>
</feature>
<dbReference type="PANTHER" id="PTHR42736:SF1">
    <property type="entry name" value="PROTEIN-GLUTAMINE GAMMA-GLUTAMYLTRANSFERASE"/>
    <property type="match status" value="1"/>
</dbReference>
<dbReference type="InterPro" id="IPR038765">
    <property type="entry name" value="Papain-like_cys_pep_sf"/>
</dbReference>
<evidence type="ECO:0000313" key="3">
    <source>
        <dbReference type="EMBL" id="TWH76852.1"/>
    </source>
</evidence>
<reference evidence="3 4" key="1">
    <citation type="submission" date="2019-07" db="EMBL/GenBank/DDBJ databases">
        <title>Genomic Encyclopedia of Type Strains, Phase I: the one thousand microbial genomes (KMG-I) project.</title>
        <authorList>
            <person name="Kyrpides N."/>
        </authorList>
    </citation>
    <scope>NUCLEOTIDE SEQUENCE [LARGE SCALE GENOMIC DNA]</scope>
    <source>
        <strain evidence="3 4">DSM 375</strain>
    </source>
</reference>
<dbReference type="AlphaFoldDB" id="A0A562J123"/>
<sequence length="659" mass="75240">MSRTATDLAPDLVYGLLVAQLLVVLPHMLHLPLWIVALELGCCGWQWRIVRQQADYPSSLFKVLLVLSCVLAVYLSGGTLMGLEAATALLVSALILKTLEMRSQRDALVVIFLGFFTLVTGYLFEDGLLAALYTLLPVALLLALLAAIQSPQGTSIRAHVKQSARALGQATPFMLLLFILVPRLEPLWHLPEPSQKGITGLSDRLQPEQITELAQLAEVAFRVNFDQGTPLQEQLYWRMITFGVFDGQQWLPTLEAQQDQSPNWQAQGPRLDYQIVMQPSLRPWVPVLDVPEQSHLGEARIQGDFHFEQNRPISRPILYRVQSRPQVLLEPKFLSPEVQQRALQLPVQGNPLARSWGEALHGEFTDPTQRAQAILQRFHTDPFHYSLKTPAMGADPIDAFLFEHRIGFCAHYAQAMTFVLRAAGVPARIVAGYQGGRFNAEGQYWLVRQFDAHAWVEYWIEGLGWVRADPTFEVAPERIQWGFEQALTQVQRFLPDAPEHMRALGRSNWANQLGLVWDDVNHAWQRWVLNYQTEQQQRFLSASWQWLVRHIEALLGVMALFLVLAGAAWCYQQRRRRMLHPLQSVWRDYERQLIAYGITRKPAEGVRHFAQRAAQELPAQAKAIFEFSNLYELLCYGGVSVNPEHIKRLRQWIRQLKPT</sequence>
<dbReference type="Gene3D" id="3.10.620.30">
    <property type="match status" value="1"/>
</dbReference>
<evidence type="ECO:0000313" key="4">
    <source>
        <dbReference type="Proteomes" id="UP000319627"/>
    </source>
</evidence>
<dbReference type="InterPro" id="IPR052901">
    <property type="entry name" value="Bact_TGase-like"/>
</dbReference>
<feature type="transmembrane region" description="Helical" evidence="1">
    <location>
        <begin position="130"/>
        <end position="147"/>
    </location>
</feature>
<keyword evidence="1" id="KW-1133">Transmembrane helix</keyword>
<protein>
    <submittedName>
        <fullName evidence="3">Uncharacterized protein DUF4129</fullName>
    </submittedName>
</protein>
<proteinExistence type="predicted"/>
<feature type="transmembrane region" description="Helical" evidence="1">
    <location>
        <begin position="12"/>
        <end position="38"/>
    </location>
</feature>
<dbReference type="InterPro" id="IPR002931">
    <property type="entry name" value="Transglutaminase-like"/>
</dbReference>
<name>A0A562J123_9GAMM</name>
<dbReference type="OrthoDB" id="9804872at2"/>
<dbReference type="Pfam" id="PF11992">
    <property type="entry name" value="TgpA_N"/>
    <property type="match status" value="1"/>
</dbReference>
<dbReference type="SUPFAM" id="SSF54001">
    <property type="entry name" value="Cysteine proteinases"/>
    <property type="match status" value="1"/>
</dbReference>
<feature type="transmembrane region" description="Helical" evidence="1">
    <location>
        <begin position="59"/>
        <end position="75"/>
    </location>
</feature>
<feature type="domain" description="Transglutaminase-like" evidence="2">
    <location>
        <begin position="401"/>
        <end position="472"/>
    </location>
</feature>
<dbReference type="InterPro" id="IPR021878">
    <property type="entry name" value="TgpA_N"/>
</dbReference>
<dbReference type="EMBL" id="VLKG01000002">
    <property type="protein sequence ID" value="TWH76852.1"/>
    <property type="molecule type" value="Genomic_DNA"/>
</dbReference>
<organism evidence="3 4">
    <name type="scientific">Azomonas agilis</name>
    <dbReference type="NCBI Taxonomy" id="116849"/>
    <lineage>
        <taxon>Bacteria</taxon>
        <taxon>Pseudomonadati</taxon>
        <taxon>Pseudomonadota</taxon>
        <taxon>Gammaproteobacteria</taxon>
        <taxon>Pseudomonadales</taxon>
        <taxon>Pseudomonadaceae</taxon>
        <taxon>Azomonas</taxon>
    </lineage>
</organism>
<dbReference type="Pfam" id="PF01841">
    <property type="entry name" value="Transglut_core"/>
    <property type="match status" value="1"/>
</dbReference>
<feature type="transmembrane region" description="Helical" evidence="1">
    <location>
        <begin position="167"/>
        <end position="184"/>
    </location>
</feature>